<dbReference type="EMBL" id="UZAK01042853">
    <property type="protein sequence ID" value="VDP69750.1"/>
    <property type="molecule type" value="Genomic_DNA"/>
</dbReference>
<sequence>MDWRRIGEFDPFNDDGYFTCFVNNTETNGSKTIKLPSDKVPIQLPEDPFTRLYIYSPDTYVVPELDGSAKIMISEGEQLRIYCVFEARPSSEFHGWRGTTTDIENNLKIEHRIYSSLAQTDHVNLNLDGQKIECVYGERTKPVEISVIPKDERKLHAKILSDAFINDRLVGITGSDMNLTCDVKRK</sequence>
<name>A0A183KX38_9TREM</name>
<organism evidence="3">
    <name type="scientific">Schistosoma curassoni</name>
    <dbReference type="NCBI Taxonomy" id="6186"/>
    <lineage>
        <taxon>Eukaryota</taxon>
        <taxon>Metazoa</taxon>
        <taxon>Spiralia</taxon>
        <taxon>Lophotrochozoa</taxon>
        <taxon>Platyhelminthes</taxon>
        <taxon>Trematoda</taxon>
        <taxon>Digenea</taxon>
        <taxon>Strigeidida</taxon>
        <taxon>Schistosomatoidea</taxon>
        <taxon>Schistosomatidae</taxon>
        <taxon>Schistosoma</taxon>
    </lineage>
</organism>
<evidence type="ECO:0000313" key="1">
    <source>
        <dbReference type="EMBL" id="VDP69750.1"/>
    </source>
</evidence>
<protein>
    <submittedName>
        <fullName evidence="3">Ig-like domain-containing protein</fullName>
    </submittedName>
</protein>
<reference evidence="3" key="1">
    <citation type="submission" date="2016-06" db="UniProtKB">
        <authorList>
            <consortium name="WormBaseParasite"/>
        </authorList>
    </citation>
    <scope>IDENTIFICATION</scope>
</reference>
<accession>A0A183KX38</accession>
<proteinExistence type="predicted"/>
<dbReference type="WBParaSite" id="SCUD_0001963501-mRNA-1">
    <property type="protein sequence ID" value="SCUD_0001963501-mRNA-1"/>
    <property type="gene ID" value="SCUD_0001963501"/>
</dbReference>
<gene>
    <name evidence="1" type="ORF">SCUD_LOCUS19633</name>
</gene>
<dbReference type="AlphaFoldDB" id="A0A183KX38"/>
<evidence type="ECO:0000313" key="2">
    <source>
        <dbReference type="Proteomes" id="UP000279833"/>
    </source>
</evidence>
<dbReference type="Proteomes" id="UP000279833">
    <property type="component" value="Unassembled WGS sequence"/>
</dbReference>
<evidence type="ECO:0000313" key="3">
    <source>
        <dbReference type="WBParaSite" id="SCUD_0001963501-mRNA-1"/>
    </source>
</evidence>
<keyword evidence="2" id="KW-1185">Reference proteome</keyword>
<reference evidence="1 2" key="2">
    <citation type="submission" date="2018-11" db="EMBL/GenBank/DDBJ databases">
        <authorList>
            <consortium name="Pathogen Informatics"/>
        </authorList>
    </citation>
    <scope>NUCLEOTIDE SEQUENCE [LARGE SCALE GENOMIC DNA]</scope>
    <source>
        <strain evidence="1">Dakar</strain>
        <strain evidence="2">Dakar, Senegal</strain>
    </source>
</reference>